<dbReference type="AlphaFoldDB" id="A0AAE7NX28"/>
<dbReference type="PANTHER" id="PTHR12126">
    <property type="entry name" value="NADH-UBIQUINONE OXIDOREDUCTASE 39 KDA SUBUNIT-RELATED"/>
    <property type="match status" value="1"/>
</dbReference>
<dbReference type="EMBL" id="CP030050">
    <property type="protein sequence ID" value="QOZ73619.1"/>
    <property type="molecule type" value="Genomic_DNA"/>
</dbReference>
<evidence type="ECO:0000313" key="2">
    <source>
        <dbReference type="EMBL" id="QOZ73619.1"/>
    </source>
</evidence>
<dbReference type="Proteomes" id="UP000594015">
    <property type="component" value="Chromosome"/>
</dbReference>
<dbReference type="SUPFAM" id="SSF51735">
    <property type="entry name" value="NAD(P)-binding Rossmann-fold domains"/>
    <property type="match status" value="1"/>
</dbReference>
<organism evidence="2 3">
    <name type="scientific">Bradyrhizobium arachidis</name>
    <dbReference type="NCBI Taxonomy" id="858423"/>
    <lineage>
        <taxon>Bacteria</taxon>
        <taxon>Pseudomonadati</taxon>
        <taxon>Pseudomonadota</taxon>
        <taxon>Alphaproteobacteria</taxon>
        <taxon>Hyphomicrobiales</taxon>
        <taxon>Nitrobacteraceae</taxon>
        <taxon>Bradyrhizobium</taxon>
    </lineage>
</organism>
<evidence type="ECO:0000259" key="1">
    <source>
        <dbReference type="Pfam" id="PF01370"/>
    </source>
</evidence>
<accession>A0AAE7NX28</accession>
<dbReference type="KEGG" id="barh:WN72_28555"/>
<evidence type="ECO:0000313" key="3">
    <source>
        <dbReference type="Proteomes" id="UP000594015"/>
    </source>
</evidence>
<dbReference type="CDD" id="cd05271">
    <property type="entry name" value="NDUFA9_like_SDR_a"/>
    <property type="match status" value="1"/>
</dbReference>
<dbReference type="InterPro" id="IPR051207">
    <property type="entry name" value="ComplexI_NDUFA9_subunit"/>
</dbReference>
<name>A0AAE7NX28_9BRAD</name>
<proteinExistence type="predicted"/>
<dbReference type="GO" id="GO:0044877">
    <property type="term" value="F:protein-containing complex binding"/>
    <property type="evidence" value="ECO:0007669"/>
    <property type="project" value="TreeGrafter"/>
</dbReference>
<dbReference type="PANTHER" id="PTHR12126:SF11">
    <property type="entry name" value="NADH DEHYDROGENASE [UBIQUINONE] 1 ALPHA SUBCOMPLEX SUBUNIT 9, MITOCHONDRIAL"/>
    <property type="match status" value="1"/>
</dbReference>
<reference evidence="2 3" key="1">
    <citation type="submission" date="2018-06" db="EMBL/GenBank/DDBJ databases">
        <title>Comparative genomics of Bradyrhizobium nodulating Arachidis hypogaea.</title>
        <authorList>
            <person name="Li Y."/>
        </authorList>
    </citation>
    <scope>NUCLEOTIDE SEQUENCE [LARGE SCALE GENOMIC DNA]</scope>
    <source>
        <strain evidence="2 3">CCBAU 051107</strain>
    </source>
</reference>
<dbReference type="InterPro" id="IPR036291">
    <property type="entry name" value="NAD(P)-bd_dom_sf"/>
</dbReference>
<sequence>MDRGMNRVTVFGGTGFVGRRVVHHLSVSTVTVRIASRHPVRVEGDNVEKITADAHDERSVEAAVMGADGVVNAISLYAEHGGDTFHSVHVEAAARIARVARRAGIKRFVHLSGIGADPASPSPYIRNRGEGEAAVQAAFPGAVVIRPAVMFAQDDAFLTTILSLLRILPAYPLFGDGRMRLQPVYVDDVAEAIAQVLRQAQRPYPIYELAGPRIYSYEELLRTIARTAGLRPMLVRIPFAFWSAAAGLAEILPHPPLTRNQVELMQIDTTASGSRPGFGLVGISPRSLEEELKAMLQHANEETQKAKKARTR</sequence>
<dbReference type="InterPro" id="IPR001509">
    <property type="entry name" value="Epimerase_deHydtase"/>
</dbReference>
<dbReference type="Gene3D" id="3.40.50.720">
    <property type="entry name" value="NAD(P)-binding Rossmann-like Domain"/>
    <property type="match status" value="1"/>
</dbReference>
<feature type="domain" description="NAD-dependent epimerase/dehydratase" evidence="1">
    <location>
        <begin position="8"/>
        <end position="207"/>
    </location>
</feature>
<dbReference type="Pfam" id="PF01370">
    <property type="entry name" value="Epimerase"/>
    <property type="match status" value="1"/>
</dbReference>
<gene>
    <name evidence="2" type="ORF">WN72_28555</name>
</gene>
<protein>
    <submittedName>
        <fullName evidence="2">Complex I NDUFA9 subunit family protein</fullName>
    </submittedName>
</protein>